<dbReference type="AlphaFoldDB" id="A0A6A6UWX8"/>
<feature type="non-terminal residue" evidence="1">
    <location>
        <position position="119"/>
    </location>
</feature>
<name>A0A6A6UWX8_9PLEO</name>
<dbReference type="InterPro" id="IPR021109">
    <property type="entry name" value="Peptidase_aspartic_dom_sf"/>
</dbReference>
<accession>A0A6A6UWX8</accession>
<sequence length="119" mass="13779">TGATGYGFIHRSLARKWKLRLTRLPTVLYSKGFNGNYLEGGHIAFTTTLTLQYKDHKETIRLMVTDIGNHSIILGQSWMYRHRVRIDYDKERLRFEAPRCAHHRAHKNKPTPTAASTTI</sequence>
<proteinExistence type="predicted"/>
<dbReference type="Proteomes" id="UP000799440">
    <property type="component" value="Unassembled WGS sequence"/>
</dbReference>
<organism evidence="1 2">
    <name type="scientific">Sporormia fimetaria CBS 119925</name>
    <dbReference type="NCBI Taxonomy" id="1340428"/>
    <lineage>
        <taxon>Eukaryota</taxon>
        <taxon>Fungi</taxon>
        <taxon>Dikarya</taxon>
        <taxon>Ascomycota</taxon>
        <taxon>Pezizomycotina</taxon>
        <taxon>Dothideomycetes</taxon>
        <taxon>Pleosporomycetidae</taxon>
        <taxon>Pleosporales</taxon>
        <taxon>Sporormiaceae</taxon>
        <taxon>Sporormia</taxon>
    </lineage>
</organism>
<evidence type="ECO:0000313" key="1">
    <source>
        <dbReference type="EMBL" id="KAF2741581.1"/>
    </source>
</evidence>
<reference evidence="1" key="1">
    <citation type="journal article" date="2020" name="Stud. Mycol.">
        <title>101 Dothideomycetes genomes: a test case for predicting lifestyles and emergence of pathogens.</title>
        <authorList>
            <person name="Haridas S."/>
            <person name="Albert R."/>
            <person name="Binder M."/>
            <person name="Bloem J."/>
            <person name="Labutti K."/>
            <person name="Salamov A."/>
            <person name="Andreopoulos B."/>
            <person name="Baker S."/>
            <person name="Barry K."/>
            <person name="Bills G."/>
            <person name="Bluhm B."/>
            <person name="Cannon C."/>
            <person name="Castanera R."/>
            <person name="Culley D."/>
            <person name="Daum C."/>
            <person name="Ezra D."/>
            <person name="Gonzalez J."/>
            <person name="Henrissat B."/>
            <person name="Kuo A."/>
            <person name="Liang C."/>
            <person name="Lipzen A."/>
            <person name="Lutzoni F."/>
            <person name="Magnuson J."/>
            <person name="Mondo S."/>
            <person name="Nolan M."/>
            <person name="Ohm R."/>
            <person name="Pangilinan J."/>
            <person name="Park H.-J."/>
            <person name="Ramirez L."/>
            <person name="Alfaro M."/>
            <person name="Sun H."/>
            <person name="Tritt A."/>
            <person name="Yoshinaga Y."/>
            <person name="Zwiers L.-H."/>
            <person name="Turgeon B."/>
            <person name="Goodwin S."/>
            <person name="Spatafora J."/>
            <person name="Crous P."/>
            <person name="Grigoriev I."/>
        </authorList>
    </citation>
    <scope>NUCLEOTIDE SEQUENCE</scope>
    <source>
        <strain evidence="1">CBS 119925</strain>
    </source>
</reference>
<keyword evidence="2" id="KW-1185">Reference proteome</keyword>
<gene>
    <name evidence="1" type="ORF">M011DRAFT_391014</name>
</gene>
<dbReference type="EMBL" id="MU006699">
    <property type="protein sequence ID" value="KAF2741581.1"/>
    <property type="molecule type" value="Genomic_DNA"/>
</dbReference>
<protein>
    <recommendedName>
        <fullName evidence="3">Peptidase A1 domain-containing protein</fullName>
    </recommendedName>
</protein>
<dbReference type="CDD" id="cd00303">
    <property type="entry name" value="retropepsin_like"/>
    <property type="match status" value="1"/>
</dbReference>
<feature type="non-terminal residue" evidence="1">
    <location>
        <position position="1"/>
    </location>
</feature>
<evidence type="ECO:0000313" key="2">
    <source>
        <dbReference type="Proteomes" id="UP000799440"/>
    </source>
</evidence>
<dbReference type="OrthoDB" id="3788809at2759"/>
<evidence type="ECO:0008006" key="3">
    <source>
        <dbReference type="Google" id="ProtNLM"/>
    </source>
</evidence>
<dbReference type="Gene3D" id="2.40.70.10">
    <property type="entry name" value="Acid Proteases"/>
    <property type="match status" value="1"/>
</dbReference>